<feature type="compositionally biased region" description="Polar residues" evidence="1">
    <location>
        <begin position="638"/>
        <end position="688"/>
    </location>
</feature>
<feature type="compositionally biased region" description="Basic and acidic residues" evidence="1">
    <location>
        <begin position="1139"/>
        <end position="1149"/>
    </location>
</feature>
<comment type="caution">
    <text evidence="2">The sequence shown here is derived from an EMBL/GenBank/DDBJ whole genome shotgun (WGS) entry which is preliminary data.</text>
</comment>
<feature type="region of interest" description="Disordered" evidence="1">
    <location>
        <begin position="1034"/>
        <end position="1053"/>
    </location>
</feature>
<feature type="compositionally biased region" description="Polar residues" evidence="1">
    <location>
        <begin position="226"/>
        <end position="235"/>
    </location>
</feature>
<keyword evidence="3" id="KW-1185">Reference proteome</keyword>
<feature type="region of interest" description="Disordered" evidence="1">
    <location>
        <begin position="815"/>
        <end position="835"/>
    </location>
</feature>
<feature type="region of interest" description="Disordered" evidence="1">
    <location>
        <begin position="1094"/>
        <end position="1229"/>
    </location>
</feature>
<organism evidence="2 3">
    <name type="scientific">Aspergillus pseudodeflectus</name>
    <dbReference type="NCBI Taxonomy" id="176178"/>
    <lineage>
        <taxon>Eukaryota</taxon>
        <taxon>Fungi</taxon>
        <taxon>Dikarya</taxon>
        <taxon>Ascomycota</taxon>
        <taxon>Pezizomycotina</taxon>
        <taxon>Eurotiomycetes</taxon>
        <taxon>Eurotiomycetidae</taxon>
        <taxon>Eurotiales</taxon>
        <taxon>Aspergillaceae</taxon>
        <taxon>Aspergillus</taxon>
        <taxon>Aspergillus subgen. Nidulantes</taxon>
    </lineage>
</organism>
<dbReference type="Proteomes" id="UP001610444">
    <property type="component" value="Unassembled WGS sequence"/>
</dbReference>
<feature type="compositionally biased region" description="Low complexity" evidence="1">
    <location>
        <begin position="766"/>
        <end position="777"/>
    </location>
</feature>
<dbReference type="RefSeq" id="XP_070899105.1">
    <property type="nucleotide sequence ID" value="XM_071040154.1"/>
</dbReference>
<protein>
    <recommendedName>
        <fullName evidence="4">Telomere replication protein EST3</fullName>
    </recommendedName>
</protein>
<name>A0ABR4KCK9_9EURO</name>
<accession>A0ABR4KCK9</accession>
<feature type="compositionally biased region" description="Low complexity" evidence="1">
    <location>
        <begin position="698"/>
        <end position="711"/>
    </location>
</feature>
<feature type="compositionally biased region" description="Acidic residues" evidence="1">
    <location>
        <begin position="1112"/>
        <end position="1130"/>
    </location>
</feature>
<proteinExistence type="predicted"/>
<feature type="compositionally biased region" description="Polar residues" evidence="1">
    <location>
        <begin position="548"/>
        <end position="561"/>
    </location>
</feature>
<feature type="compositionally biased region" description="Low complexity" evidence="1">
    <location>
        <begin position="1212"/>
        <end position="1224"/>
    </location>
</feature>
<evidence type="ECO:0000256" key="1">
    <source>
        <dbReference type="SAM" id="MobiDB-lite"/>
    </source>
</evidence>
<feature type="compositionally biased region" description="Basic and acidic residues" evidence="1">
    <location>
        <begin position="236"/>
        <end position="250"/>
    </location>
</feature>
<feature type="compositionally biased region" description="Acidic residues" evidence="1">
    <location>
        <begin position="625"/>
        <end position="634"/>
    </location>
</feature>
<evidence type="ECO:0000313" key="2">
    <source>
        <dbReference type="EMBL" id="KAL2850023.1"/>
    </source>
</evidence>
<feature type="compositionally biased region" description="Polar residues" evidence="1">
    <location>
        <begin position="754"/>
        <end position="765"/>
    </location>
</feature>
<sequence>MSDSIWISTFIEHCLSSYHTEENLRPDRDLKWEDDGSNLRFPSPVKHSALINSWNLPNAILTDSDTQIEARLSGESLQEYGRAFPREPLSSDGCRGYLIQLDKFELVYAYSTGKPSVNLYVERFSIIWGRGKTRSPPTGKMIRKKRPLVLLMQKVYGEIKARESQELQAKNRSKEELGSEGSVGDILATQAINGHAYASTQAHFMSQSSSHLSAISEPRHDPVHDATSSQNNSRPETAEGSRPSRERFTDTHLLNRPSVTAAVGHSRGARSVSTTSNRLPSPDEVQRPTNTPLNKTPPVEAEISSGPAGPQVSTTRPSPHDLTGKGSPPVNMEGMLQGEDIERRDSPYSPDKQLNSQLQASQNVTYRPRNPRADTSQSMVDPWEDMAEIRSVDVTVPADQREILGREKSQWYPPLIGQPSVSGHVPPALLDEWNKIVPRRSRRTAGSRSNSAEDDRPNDYNTRSSGSQGLADRRSKSPGDDRPSGHNTPTAEGSRTADSTAESPEDDGSSERDTPSPETETFSWSQSPDQPPRRGRGALPLPDDSSPPRGQSVSRALQRMSSGALGVTNPTSHDSTNENRPPFEAGQEQVLGNSARSLELARTKPASEVFALTVVHGSGGHESDDCGSESEMDEIVPQPQSGSTQQGVSSELEMSSSGPPLPESTKQIQVAETPSTVLHKSRAISSKQGDLELRPTNLDLSSQADKSSSQSRIVNTYASLEGDSREELFQGSSKSVLENEGDSATGAQVVDTPISGQGPQTQDFTSQSQSGSLLPSSAPKSTELSAPIAVATYPSQSSNAFSSYRDLPSSSMFSMVEEQRSPSIQRSAPESPLIPPKRLASEIDADFNTSPSKRSKVDQKPTIIDLEAEYDAKLLSRYQECINSAQSTEASKAYKDFCRTYPAYVGDFAHFVKLCSKLQAFRARGNLQRSPLWDDFIIKSLEDYGAYAEQCMANGTKQLPYEEFFASSFSRPTYKSRSLSIDGINACAAQFITIDETPTVTPPDPTTDTKLSFTSGIRDQLSNFHTHSFAATRDYESQGTQEDNGIGSQYSIPDSEPIRAAAQEIEHEDTQQTDDNDEIMEDAEDIGAAHETASIELGDEESPNVRQALSGGDDDDDDETMDDPLGDELAEAANTEPAVTREDPAEHPFDAVVEADNDVDRNDQHEITGADALNAQMDDEDEVGETEEDEPEPASAVADKYAEVEETDGDQSEAASETAANANAEVDEVEEAVEKLVDEVADETASDIDFAVPDPGDADDPNENWFLSLRNIYPAEPVWSDDANTPFKKWARADQNVFSVRNRRGGAHVLTDEQGVIQRMNRTSWTRR</sequence>
<feature type="compositionally biased region" description="Polar residues" evidence="1">
    <location>
        <begin position="516"/>
        <end position="528"/>
    </location>
</feature>
<reference evidence="2 3" key="1">
    <citation type="submission" date="2024-07" db="EMBL/GenBank/DDBJ databases">
        <title>Section-level genome sequencing and comparative genomics of Aspergillus sections Usti and Cavernicolus.</title>
        <authorList>
            <consortium name="Lawrence Berkeley National Laboratory"/>
            <person name="Nybo J.L."/>
            <person name="Vesth T.C."/>
            <person name="Theobald S."/>
            <person name="Frisvad J.C."/>
            <person name="Larsen T.O."/>
            <person name="Kjaerboelling I."/>
            <person name="Rothschild-Mancinelli K."/>
            <person name="Lyhne E.K."/>
            <person name="Kogle M.E."/>
            <person name="Barry K."/>
            <person name="Clum A."/>
            <person name="Na H."/>
            <person name="Ledsgaard L."/>
            <person name="Lin J."/>
            <person name="Lipzen A."/>
            <person name="Kuo A."/>
            <person name="Riley R."/>
            <person name="Mondo S."/>
            <person name="LaButti K."/>
            <person name="Haridas S."/>
            <person name="Pangalinan J."/>
            <person name="Salamov A.A."/>
            <person name="Simmons B.A."/>
            <person name="Magnuson J.K."/>
            <person name="Chen J."/>
            <person name="Drula E."/>
            <person name="Henrissat B."/>
            <person name="Wiebenga A."/>
            <person name="Lubbers R.J."/>
            <person name="Gomes A.C."/>
            <person name="Macurrencykelacurrency M.R."/>
            <person name="Stajich J."/>
            <person name="Grigoriev I.V."/>
            <person name="Mortensen U.H."/>
            <person name="De vries R.P."/>
            <person name="Baker S.E."/>
            <person name="Andersen M.R."/>
        </authorList>
    </citation>
    <scope>NUCLEOTIDE SEQUENCE [LARGE SCALE GENOMIC DNA]</scope>
    <source>
        <strain evidence="2 3">CBS 756.74</strain>
    </source>
</reference>
<feature type="compositionally biased region" description="Basic and acidic residues" evidence="1">
    <location>
        <begin position="471"/>
        <end position="484"/>
    </location>
</feature>
<feature type="compositionally biased region" description="Polar residues" evidence="1">
    <location>
        <begin position="459"/>
        <end position="468"/>
    </location>
</feature>
<feature type="compositionally biased region" description="Polar residues" evidence="1">
    <location>
        <begin position="485"/>
        <end position="502"/>
    </location>
</feature>
<feature type="region of interest" description="Disordered" evidence="1">
    <location>
        <begin position="208"/>
        <end position="382"/>
    </location>
</feature>
<evidence type="ECO:0008006" key="4">
    <source>
        <dbReference type="Google" id="ProtNLM"/>
    </source>
</evidence>
<feature type="compositionally biased region" description="Polar residues" evidence="1">
    <location>
        <begin position="352"/>
        <end position="365"/>
    </location>
</feature>
<feature type="compositionally biased region" description="Polar residues" evidence="1">
    <location>
        <begin position="1037"/>
        <end position="1052"/>
    </location>
</feature>
<gene>
    <name evidence="2" type="ORF">BJX68DRAFT_237238</name>
</gene>
<evidence type="ECO:0000313" key="3">
    <source>
        <dbReference type="Proteomes" id="UP001610444"/>
    </source>
</evidence>
<feature type="region of interest" description="Disordered" evidence="1">
    <location>
        <begin position="432"/>
        <end position="783"/>
    </location>
</feature>
<feature type="compositionally biased region" description="Basic and acidic residues" evidence="1">
    <location>
        <begin position="1158"/>
        <end position="1168"/>
    </location>
</feature>
<dbReference type="EMBL" id="JBFXLR010000021">
    <property type="protein sequence ID" value="KAL2850023.1"/>
    <property type="molecule type" value="Genomic_DNA"/>
</dbReference>
<dbReference type="GeneID" id="98155318"/>
<feature type="compositionally biased region" description="Acidic residues" evidence="1">
    <location>
        <begin position="1177"/>
        <end position="1192"/>
    </location>
</feature>